<feature type="transmembrane region" description="Helical" evidence="7">
    <location>
        <begin position="12"/>
        <end position="30"/>
    </location>
</feature>
<evidence type="ECO:0000313" key="8">
    <source>
        <dbReference type="EMBL" id="KHE92430.1"/>
    </source>
</evidence>
<keyword evidence="3" id="KW-1003">Cell membrane</keyword>
<evidence type="ECO:0000256" key="7">
    <source>
        <dbReference type="SAM" id="Phobius"/>
    </source>
</evidence>
<evidence type="ECO:0000256" key="2">
    <source>
        <dbReference type="ARBA" id="ARBA00006679"/>
    </source>
</evidence>
<dbReference type="PANTHER" id="PTHR33452">
    <property type="entry name" value="OXIDOREDUCTASE CATD-RELATED"/>
    <property type="match status" value="1"/>
</dbReference>
<accession>A0A0B0EP75</accession>
<evidence type="ECO:0000313" key="9">
    <source>
        <dbReference type="Proteomes" id="UP000030652"/>
    </source>
</evidence>
<feature type="transmembrane region" description="Helical" evidence="7">
    <location>
        <begin position="50"/>
        <end position="76"/>
    </location>
</feature>
<dbReference type="EMBL" id="JRYO01000134">
    <property type="protein sequence ID" value="KHE92430.1"/>
    <property type="molecule type" value="Genomic_DNA"/>
</dbReference>
<proteinExistence type="inferred from homology"/>
<keyword evidence="6 7" id="KW-0472">Membrane</keyword>
<dbReference type="PANTHER" id="PTHR33452:SF1">
    <property type="entry name" value="INNER MEMBRANE PROTEIN YPHA-RELATED"/>
    <property type="match status" value="1"/>
</dbReference>
<evidence type="ECO:0000256" key="1">
    <source>
        <dbReference type="ARBA" id="ARBA00004651"/>
    </source>
</evidence>
<dbReference type="GO" id="GO:0005886">
    <property type="term" value="C:plasma membrane"/>
    <property type="evidence" value="ECO:0007669"/>
    <property type="project" value="UniProtKB-SubCell"/>
</dbReference>
<evidence type="ECO:0000256" key="5">
    <source>
        <dbReference type="ARBA" id="ARBA00022989"/>
    </source>
</evidence>
<comment type="similarity">
    <text evidence="2">Belongs to the DoxX family.</text>
</comment>
<feature type="transmembrane region" description="Helical" evidence="7">
    <location>
        <begin position="111"/>
        <end position="131"/>
    </location>
</feature>
<dbReference type="InterPro" id="IPR032808">
    <property type="entry name" value="DoxX"/>
</dbReference>
<dbReference type="eggNOG" id="COG2259">
    <property type="taxonomic scope" value="Bacteria"/>
</dbReference>
<dbReference type="InterPro" id="IPR051907">
    <property type="entry name" value="DoxX-like_oxidoreductase"/>
</dbReference>
<feature type="transmembrane region" description="Helical" evidence="7">
    <location>
        <begin position="83"/>
        <end position="99"/>
    </location>
</feature>
<comment type="caution">
    <text evidence="8">The sequence shown here is derived from an EMBL/GenBank/DDBJ whole genome shotgun (WGS) entry which is preliminary data.</text>
</comment>
<organism evidence="8 9">
    <name type="scientific">Candidatus Scalindua brodae</name>
    <dbReference type="NCBI Taxonomy" id="237368"/>
    <lineage>
        <taxon>Bacteria</taxon>
        <taxon>Pseudomonadati</taxon>
        <taxon>Planctomycetota</taxon>
        <taxon>Candidatus Brocadiia</taxon>
        <taxon>Candidatus Brocadiales</taxon>
        <taxon>Candidatus Scalinduaceae</taxon>
        <taxon>Candidatus Scalindua</taxon>
    </lineage>
</organism>
<keyword evidence="4 7" id="KW-0812">Transmembrane</keyword>
<gene>
    <name evidence="8" type="primary">yphA</name>
    <name evidence="8" type="ORF">SCABRO_01850</name>
</gene>
<keyword evidence="5 7" id="KW-1133">Transmembrane helix</keyword>
<protein>
    <submittedName>
        <fullName evidence="8">Inner membrane protein YphA</fullName>
    </submittedName>
</protein>
<dbReference type="Proteomes" id="UP000030652">
    <property type="component" value="Unassembled WGS sequence"/>
</dbReference>
<evidence type="ECO:0000256" key="4">
    <source>
        <dbReference type="ARBA" id="ARBA00022692"/>
    </source>
</evidence>
<dbReference type="AlphaFoldDB" id="A0A0B0EP75"/>
<evidence type="ECO:0000256" key="6">
    <source>
        <dbReference type="ARBA" id="ARBA00023136"/>
    </source>
</evidence>
<dbReference type="Pfam" id="PF07681">
    <property type="entry name" value="DoxX"/>
    <property type="match status" value="1"/>
</dbReference>
<sequence>MIFHFLDKYRDAGLFILRVGIGVMFVFHGLPKLIAGPETWMMLGGSMKVLGIGFAPTAWGFMAALSECAGGILLVLGFFTRPACFFLLATMVVATMMHISKGDPFLKYSHAMESGILFLSLILIGPGKYSLDSQYRPTRKD</sequence>
<name>A0A0B0EP75_9BACT</name>
<reference evidence="8 9" key="1">
    <citation type="submission" date="2014-10" db="EMBL/GenBank/DDBJ databases">
        <title>Draft genome of anammox bacterium scalindua brodae, obtained using differential coverage binning of sequence data from two enrichment reactors.</title>
        <authorList>
            <person name="Speth D.R."/>
            <person name="Russ L."/>
            <person name="Kartal B."/>
            <person name="Op den Camp H.J."/>
            <person name="Dutilh B.E."/>
            <person name="Jetten M.S."/>
        </authorList>
    </citation>
    <scope>NUCLEOTIDE SEQUENCE [LARGE SCALE GENOMIC DNA]</scope>
    <source>
        <strain evidence="8">RU1</strain>
    </source>
</reference>
<comment type="subcellular location">
    <subcellularLocation>
        <location evidence="1">Cell membrane</location>
        <topology evidence="1">Multi-pass membrane protein</topology>
    </subcellularLocation>
</comment>
<evidence type="ECO:0000256" key="3">
    <source>
        <dbReference type="ARBA" id="ARBA00022475"/>
    </source>
</evidence>